<dbReference type="Gene3D" id="2.40.10.270">
    <property type="entry name" value="Bacteriophage SPP1 head-tail adaptor protein"/>
    <property type="match status" value="1"/>
</dbReference>
<evidence type="ECO:0000313" key="2">
    <source>
        <dbReference type="Proteomes" id="UP001375812"/>
    </source>
</evidence>
<protein>
    <submittedName>
        <fullName evidence="1">Head-tail adaptor protein</fullName>
    </submittedName>
</protein>
<dbReference type="InterPro" id="IPR038666">
    <property type="entry name" value="SSP1_head-tail_sf"/>
</dbReference>
<organism evidence="1 2">
    <name type="scientific">Ochrobactrum vermis</name>
    <dbReference type="NCBI Taxonomy" id="1827297"/>
    <lineage>
        <taxon>Bacteria</taxon>
        <taxon>Pseudomonadati</taxon>
        <taxon>Pseudomonadota</taxon>
        <taxon>Alphaproteobacteria</taxon>
        <taxon>Hyphomicrobiales</taxon>
        <taxon>Brucellaceae</taxon>
        <taxon>Brucella/Ochrobactrum group</taxon>
        <taxon>Ochrobactrum</taxon>
    </lineage>
</organism>
<proteinExistence type="predicted"/>
<dbReference type="Pfam" id="PF05521">
    <property type="entry name" value="Phage_HCP"/>
    <property type="match status" value="1"/>
</dbReference>
<gene>
    <name evidence="1" type="ORF">WH297_12880</name>
</gene>
<dbReference type="RefSeq" id="WP_105542932.1">
    <property type="nucleotide sequence ID" value="NZ_JBBGZH010000001.1"/>
</dbReference>
<comment type="caution">
    <text evidence="1">The sequence shown here is derived from an EMBL/GenBank/DDBJ whole genome shotgun (WGS) entry which is preliminary data.</text>
</comment>
<evidence type="ECO:0000313" key="1">
    <source>
        <dbReference type="EMBL" id="MEJ5020620.1"/>
    </source>
</evidence>
<sequence>MANIRPGDLNQAVAFDIMTNQPDGQGGYDQVPETITTRAHFRFLRGGEVVLAARLDGKQPIVATIRRNERTRLIKTDTVMRDTRTGTKYNIRAVVPTDDRKFLEVTAESGVTI</sequence>
<name>A0ABU8PGA1_9HYPH</name>
<keyword evidence="2" id="KW-1185">Reference proteome</keyword>
<dbReference type="InterPro" id="IPR008767">
    <property type="entry name" value="Phage_SPP1_head-tail_adaptor"/>
</dbReference>
<accession>A0ABU8PGA1</accession>
<dbReference type="Proteomes" id="UP001375812">
    <property type="component" value="Unassembled WGS sequence"/>
</dbReference>
<dbReference type="EMBL" id="JBBGZH010000001">
    <property type="protein sequence ID" value="MEJ5020620.1"/>
    <property type="molecule type" value="Genomic_DNA"/>
</dbReference>
<reference evidence="1 2" key="1">
    <citation type="submission" date="2023-12" db="EMBL/GenBank/DDBJ databases">
        <title>Gut-associated functions are favored during microbiome assembly across C. elegans life.</title>
        <authorList>
            <person name="Zimmermann J."/>
        </authorList>
    </citation>
    <scope>NUCLEOTIDE SEQUENCE [LARGE SCALE GENOMIC DNA]</scope>
    <source>
        <strain evidence="1 2">MYb71</strain>
    </source>
</reference>